<dbReference type="AlphaFoldDB" id="A0A167RDL8"/>
<feature type="compositionally biased region" description="Basic residues" evidence="1">
    <location>
        <begin position="309"/>
        <end position="318"/>
    </location>
</feature>
<dbReference type="STRING" id="1081102.A0A167RDL8"/>
<feature type="region of interest" description="Disordered" evidence="1">
    <location>
        <begin position="284"/>
        <end position="318"/>
    </location>
</feature>
<dbReference type="Proteomes" id="UP000076874">
    <property type="component" value="Unassembled WGS sequence"/>
</dbReference>
<keyword evidence="3" id="KW-1185">Reference proteome</keyword>
<dbReference type="EMBL" id="AZHD01000012">
    <property type="protein sequence ID" value="OAA58493.1"/>
    <property type="molecule type" value="Genomic_DNA"/>
</dbReference>
<accession>A0A167RDL8</accession>
<evidence type="ECO:0000313" key="3">
    <source>
        <dbReference type="Proteomes" id="UP000076874"/>
    </source>
</evidence>
<organism evidence="2 3">
    <name type="scientific">Niveomyces insectorum RCEF 264</name>
    <dbReference type="NCBI Taxonomy" id="1081102"/>
    <lineage>
        <taxon>Eukaryota</taxon>
        <taxon>Fungi</taxon>
        <taxon>Dikarya</taxon>
        <taxon>Ascomycota</taxon>
        <taxon>Pezizomycotina</taxon>
        <taxon>Sordariomycetes</taxon>
        <taxon>Hypocreomycetidae</taxon>
        <taxon>Hypocreales</taxon>
        <taxon>Cordycipitaceae</taxon>
        <taxon>Niveomyces</taxon>
    </lineage>
</organism>
<sequence>MPLTLDSFNRSIPVADFFQVNDPSPAAVVSGSSTRAAEPPGIALPVPFRAWNSLADDILNNHSVRNRLAGSYLPSWEEGRYFGVEGDVVDASCLQLTNPVDLVLSARHRHKTLILNQHSVNNQDARADRIWYKRSDPAIPNEFILSGTGTIAILDYKRAGVIRPYEFAQASVSQSYFNQMTDTATYASFSFESNSSIIMRQAVHYANSYNTRFVAFFDWTCLLLIVLDDLEENLGGEYCYITLVTERAQMRRALLGFLEGAYQICAGHKANFDDLLPNFSIKNKDGTRKHMGPSSGGSGSGGGSGGGRQHGHRGIPGR</sequence>
<proteinExistence type="predicted"/>
<evidence type="ECO:0000256" key="1">
    <source>
        <dbReference type="SAM" id="MobiDB-lite"/>
    </source>
</evidence>
<protein>
    <submittedName>
        <fullName evidence="2">Uncharacterized protein</fullName>
    </submittedName>
</protein>
<name>A0A167RDL8_9HYPO</name>
<gene>
    <name evidence="2" type="ORF">SPI_06566</name>
</gene>
<dbReference type="OrthoDB" id="5153746at2759"/>
<evidence type="ECO:0000313" key="2">
    <source>
        <dbReference type="EMBL" id="OAA58493.1"/>
    </source>
</evidence>
<reference evidence="2 3" key="1">
    <citation type="journal article" date="2016" name="Genome Biol. Evol.">
        <title>Divergent and convergent evolution of fungal pathogenicity.</title>
        <authorList>
            <person name="Shang Y."/>
            <person name="Xiao G."/>
            <person name="Zheng P."/>
            <person name="Cen K."/>
            <person name="Zhan S."/>
            <person name="Wang C."/>
        </authorList>
    </citation>
    <scope>NUCLEOTIDE SEQUENCE [LARGE SCALE GENOMIC DNA]</scope>
    <source>
        <strain evidence="2 3">RCEF 264</strain>
    </source>
</reference>
<feature type="compositionally biased region" description="Gly residues" evidence="1">
    <location>
        <begin position="294"/>
        <end position="308"/>
    </location>
</feature>
<comment type="caution">
    <text evidence="2">The sequence shown here is derived from an EMBL/GenBank/DDBJ whole genome shotgun (WGS) entry which is preliminary data.</text>
</comment>